<feature type="transmembrane region" description="Helical" evidence="1">
    <location>
        <begin position="68"/>
        <end position="93"/>
    </location>
</feature>
<gene>
    <name evidence="2" type="ORF">METZ01_LOCUS242559</name>
</gene>
<reference evidence="2" key="1">
    <citation type="submission" date="2018-05" db="EMBL/GenBank/DDBJ databases">
        <authorList>
            <person name="Lanie J.A."/>
            <person name="Ng W.-L."/>
            <person name="Kazmierczak K.M."/>
            <person name="Andrzejewski T.M."/>
            <person name="Davidsen T.M."/>
            <person name="Wayne K.J."/>
            <person name="Tettelin H."/>
            <person name="Glass J.I."/>
            <person name="Rusch D."/>
            <person name="Podicherti R."/>
            <person name="Tsui H.-C.T."/>
            <person name="Winkler M.E."/>
        </authorList>
    </citation>
    <scope>NUCLEOTIDE SEQUENCE</scope>
</reference>
<feature type="transmembrane region" description="Helical" evidence="1">
    <location>
        <begin position="7"/>
        <end position="31"/>
    </location>
</feature>
<dbReference type="AlphaFoldDB" id="A0A382HRK8"/>
<organism evidence="2">
    <name type="scientific">marine metagenome</name>
    <dbReference type="NCBI Taxonomy" id="408172"/>
    <lineage>
        <taxon>unclassified sequences</taxon>
        <taxon>metagenomes</taxon>
        <taxon>ecological metagenomes</taxon>
    </lineage>
</organism>
<proteinExistence type="predicted"/>
<protein>
    <submittedName>
        <fullName evidence="2">Uncharacterized protein</fullName>
    </submittedName>
</protein>
<name>A0A382HRK8_9ZZZZ</name>
<keyword evidence="1" id="KW-0472">Membrane</keyword>
<sequence>MRNFLLGLAYFLVYTTPIQVGLLLWVLWVVFSTDYTLTSLTGHIFLRENLLFLYEWIYSWFWNAYLNFWYVFPMTFIVILKLIINTWLGFWMLKK</sequence>
<evidence type="ECO:0000313" key="2">
    <source>
        <dbReference type="EMBL" id="SVB89705.1"/>
    </source>
</evidence>
<accession>A0A382HRK8</accession>
<evidence type="ECO:0000256" key="1">
    <source>
        <dbReference type="SAM" id="Phobius"/>
    </source>
</evidence>
<dbReference type="EMBL" id="UINC01062773">
    <property type="protein sequence ID" value="SVB89705.1"/>
    <property type="molecule type" value="Genomic_DNA"/>
</dbReference>
<keyword evidence="1" id="KW-0812">Transmembrane</keyword>
<feature type="non-terminal residue" evidence="2">
    <location>
        <position position="95"/>
    </location>
</feature>
<keyword evidence="1" id="KW-1133">Transmembrane helix</keyword>